<dbReference type="PROSITE" id="PS00211">
    <property type="entry name" value="ABC_TRANSPORTER_1"/>
    <property type="match status" value="1"/>
</dbReference>
<keyword evidence="7" id="KW-1185">Reference proteome</keyword>
<keyword evidence="4" id="KW-1278">Translocase</keyword>
<dbReference type="OrthoDB" id="9799337at2"/>
<name>A0A517DP02_9FIRM</name>
<dbReference type="RefSeq" id="WP_144348784.1">
    <property type="nucleotide sequence ID" value="NZ_CP036259.1"/>
</dbReference>
<evidence type="ECO:0000259" key="5">
    <source>
        <dbReference type="PROSITE" id="PS50893"/>
    </source>
</evidence>
<dbReference type="InterPro" id="IPR027417">
    <property type="entry name" value="P-loop_NTPase"/>
</dbReference>
<evidence type="ECO:0000256" key="1">
    <source>
        <dbReference type="ARBA" id="ARBA00022448"/>
    </source>
</evidence>
<keyword evidence="2" id="KW-0547">Nucleotide-binding</keyword>
<dbReference type="GO" id="GO:0005524">
    <property type="term" value="F:ATP binding"/>
    <property type="evidence" value="ECO:0007669"/>
    <property type="project" value="UniProtKB-KW"/>
</dbReference>
<evidence type="ECO:0000313" key="7">
    <source>
        <dbReference type="Proteomes" id="UP000320776"/>
    </source>
</evidence>
<proteinExistence type="predicted"/>
<organism evidence="6 7">
    <name type="scientific">Sporomusa termitida</name>
    <dbReference type="NCBI Taxonomy" id="2377"/>
    <lineage>
        <taxon>Bacteria</taxon>
        <taxon>Bacillati</taxon>
        <taxon>Bacillota</taxon>
        <taxon>Negativicutes</taxon>
        <taxon>Selenomonadales</taxon>
        <taxon>Sporomusaceae</taxon>
        <taxon>Sporomusa</taxon>
    </lineage>
</organism>
<dbReference type="InterPro" id="IPR003439">
    <property type="entry name" value="ABC_transporter-like_ATP-bd"/>
</dbReference>
<dbReference type="PANTHER" id="PTHR42794:SF1">
    <property type="entry name" value="HEMIN IMPORT ATP-BINDING PROTEIN HMUV"/>
    <property type="match status" value="1"/>
</dbReference>
<gene>
    <name evidence="6" type="primary">btuD_1</name>
    <name evidence="6" type="ORF">SPTER_03480</name>
</gene>
<evidence type="ECO:0000313" key="6">
    <source>
        <dbReference type="EMBL" id="QDR79089.1"/>
    </source>
</evidence>
<dbReference type="Gene3D" id="3.40.50.720">
    <property type="entry name" value="NAD(P)-binding Rossmann-like Domain"/>
    <property type="match status" value="1"/>
</dbReference>
<dbReference type="InterPro" id="IPR017871">
    <property type="entry name" value="ABC_transporter-like_CS"/>
</dbReference>
<dbReference type="Gene3D" id="3.40.50.300">
    <property type="entry name" value="P-loop containing nucleotide triphosphate hydrolases"/>
    <property type="match status" value="1"/>
</dbReference>
<evidence type="ECO:0000256" key="2">
    <source>
        <dbReference type="ARBA" id="ARBA00022741"/>
    </source>
</evidence>
<keyword evidence="1" id="KW-0813">Transport</keyword>
<dbReference type="EMBL" id="CP036259">
    <property type="protein sequence ID" value="QDR79089.1"/>
    <property type="molecule type" value="Genomic_DNA"/>
</dbReference>
<dbReference type="GO" id="GO:0016887">
    <property type="term" value="F:ATP hydrolysis activity"/>
    <property type="evidence" value="ECO:0007669"/>
    <property type="project" value="InterPro"/>
</dbReference>
<dbReference type="SMART" id="SM00382">
    <property type="entry name" value="AAA"/>
    <property type="match status" value="1"/>
</dbReference>
<dbReference type="CDD" id="cd03214">
    <property type="entry name" value="ABC_Iron-Siderophores_B12_Hemin"/>
    <property type="match status" value="1"/>
</dbReference>
<dbReference type="SUPFAM" id="SSF52540">
    <property type="entry name" value="P-loop containing nucleoside triphosphate hydrolases"/>
    <property type="match status" value="1"/>
</dbReference>
<keyword evidence="3 6" id="KW-0067">ATP-binding</keyword>
<dbReference type="PROSITE" id="PS50893">
    <property type="entry name" value="ABC_TRANSPORTER_2"/>
    <property type="match status" value="1"/>
</dbReference>
<dbReference type="AlphaFoldDB" id="A0A517DP02"/>
<dbReference type="PANTHER" id="PTHR42794">
    <property type="entry name" value="HEMIN IMPORT ATP-BINDING PROTEIN HMUV"/>
    <property type="match status" value="1"/>
</dbReference>
<dbReference type="InterPro" id="IPR003593">
    <property type="entry name" value="AAA+_ATPase"/>
</dbReference>
<dbReference type="FunFam" id="3.40.50.300:FF:000134">
    <property type="entry name" value="Iron-enterobactin ABC transporter ATP-binding protein"/>
    <property type="match status" value="1"/>
</dbReference>
<evidence type="ECO:0000256" key="4">
    <source>
        <dbReference type="ARBA" id="ARBA00022967"/>
    </source>
</evidence>
<reference evidence="6 7" key="1">
    <citation type="submission" date="2019-02" db="EMBL/GenBank/DDBJ databases">
        <title>Closed genome of Sporomusa termitida DSM 4440.</title>
        <authorList>
            <person name="Poehlein A."/>
            <person name="Daniel R."/>
        </authorList>
    </citation>
    <scope>NUCLEOTIDE SEQUENCE [LARGE SCALE GENOMIC DNA]</scope>
    <source>
        <strain evidence="6 7">DSM 4440</strain>
    </source>
</reference>
<feature type="domain" description="ABC transporter" evidence="5">
    <location>
        <begin position="6"/>
        <end position="241"/>
    </location>
</feature>
<dbReference type="Pfam" id="PF00005">
    <property type="entry name" value="ABC_tran"/>
    <property type="match status" value="1"/>
</dbReference>
<protein>
    <submittedName>
        <fullName evidence="6">Vitamin B12 import ATP-binding protein BtuD</fullName>
    </submittedName>
</protein>
<evidence type="ECO:0000256" key="3">
    <source>
        <dbReference type="ARBA" id="ARBA00022840"/>
    </source>
</evidence>
<dbReference type="Proteomes" id="UP000320776">
    <property type="component" value="Chromosome"/>
</dbReference>
<accession>A0A517DP02</accession>
<dbReference type="KEGG" id="sted:SPTER_03480"/>
<sequence>MKRAIVNVQALRAGYEKKIVLQDISFSAGQGELIGIIGANGAGKSTLLRTMRGLLPRQGGRVELLGREVGTIPEKALAKQVAFLQQAVEIGFGYTSKEVVAAGRYPYLSWWQGESPEDEKIIRESMEYTDVLSLADTPLANISGGQKQRVLLAKVLAQQTPILFLDEPMTGLDVVYQEEIFRFCQRLCHQGKTILLVVHDLSAAARFCSRLLLIGRGGLLADGPPTAVLTREHLSQAYGLPVQVVHNPVTGSVEVFAGLRRNKNEQLPRVHVIAGGGCGCPVIRRLATAGFEVSVGVVAEGDSDAEAARIFAEDYVITKPFADNDADAAVANGKLVARADVTVLCSLHVGKNNLGNLDAAMKAEKLIILEDSPIDGRDYTGGRAAALYRQLLAKHGVKVMSTSAFYHEMYSLHEDEKTV</sequence>